<comment type="caution">
    <text evidence="1">The sequence shown here is derived from an EMBL/GenBank/DDBJ whole genome shotgun (WGS) entry which is preliminary data.</text>
</comment>
<dbReference type="EMBL" id="AEJB01000021">
    <property type="protein sequence ID" value="ELP71019.1"/>
    <property type="molecule type" value="Genomic_DNA"/>
</dbReference>
<name>L7FIL2_STRT8</name>
<keyword evidence="2" id="KW-1185">Reference proteome</keyword>
<dbReference type="RefSeq" id="WP_006373656.1">
    <property type="nucleotide sequence ID" value="NZ_AEJB01000021.1"/>
</dbReference>
<reference evidence="1 2" key="1">
    <citation type="journal article" date="2011" name="Plasmid">
        <title>Streptomyces turgidiscabies Car8 contains a modular pathogenicity island that shares virulence genes with other actinobacterial plant pathogens.</title>
        <authorList>
            <person name="Huguet-Tapia J.C."/>
            <person name="Badger J.H."/>
            <person name="Loria R."/>
            <person name="Pettis G.S."/>
        </authorList>
    </citation>
    <scope>NUCLEOTIDE SEQUENCE [LARGE SCALE GENOMIC DNA]</scope>
    <source>
        <strain evidence="1 2">Car8</strain>
    </source>
</reference>
<gene>
    <name evidence="1" type="ORF">STRTUCAR8_05555</name>
</gene>
<accession>L7FIL2</accession>
<protein>
    <submittedName>
        <fullName evidence="1">Uncharacterized protein</fullName>
    </submittedName>
</protein>
<evidence type="ECO:0000313" key="2">
    <source>
        <dbReference type="Proteomes" id="UP000010931"/>
    </source>
</evidence>
<dbReference type="GeneID" id="97399381"/>
<sequence length="293" mass="32458">MTNNTPNRNQEPEPVRPWFARLFRRPTPVTTPPIPEGEHILRLTQDLTAALSDAARWKGHADSYEQDRERAVEALAGRIRERDDAYGECALLLAWLAALHPATAVIAPGHDPEGTQVLYLVAGGWQMSWHIRPDEAEQFRHVPVVDVTDPRAQWDGHGTLQRRERIHNHVRLLALDAVADGPLTGVTGTADVPCERCKGTATDPEHSGVEHYGDNHPRPVPEPCADCQFPPPGTIAYRSRIGRMLRCLRHAPDWPAPGDFVEPVTSEDLPDGGTCTHPECGIDVLITQEQRSA</sequence>
<dbReference type="Proteomes" id="UP000010931">
    <property type="component" value="Unassembled WGS sequence"/>
</dbReference>
<evidence type="ECO:0000313" key="1">
    <source>
        <dbReference type="EMBL" id="ELP71019.1"/>
    </source>
</evidence>
<dbReference type="AlphaFoldDB" id="L7FIL2"/>
<proteinExistence type="predicted"/>
<organism evidence="1 2">
    <name type="scientific">Streptomyces turgidiscabies (strain Car8)</name>
    <dbReference type="NCBI Taxonomy" id="698760"/>
    <lineage>
        <taxon>Bacteria</taxon>
        <taxon>Bacillati</taxon>
        <taxon>Actinomycetota</taxon>
        <taxon>Actinomycetes</taxon>
        <taxon>Kitasatosporales</taxon>
        <taxon>Streptomycetaceae</taxon>
        <taxon>Streptomyces</taxon>
    </lineage>
</organism>